<dbReference type="Gene3D" id="1.10.357.10">
    <property type="entry name" value="Tetracycline Repressor, domain 2"/>
    <property type="match status" value="1"/>
</dbReference>
<dbReference type="SUPFAM" id="SSF46689">
    <property type="entry name" value="Homeodomain-like"/>
    <property type="match status" value="1"/>
</dbReference>
<dbReference type="PANTHER" id="PTHR43479:SF11">
    <property type="entry name" value="ACREF_ENVCD OPERON REPRESSOR-RELATED"/>
    <property type="match status" value="1"/>
</dbReference>
<dbReference type="Pfam" id="PF00440">
    <property type="entry name" value="TetR_N"/>
    <property type="match status" value="1"/>
</dbReference>
<gene>
    <name evidence="3" type="ORF">EZS27_026272</name>
</gene>
<proteinExistence type="predicted"/>
<dbReference type="AlphaFoldDB" id="A0A5J4QTJ4"/>
<dbReference type="InterPro" id="IPR009057">
    <property type="entry name" value="Homeodomain-like_sf"/>
</dbReference>
<evidence type="ECO:0000313" key="3">
    <source>
        <dbReference type="EMBL" id="KAA6324398.1"/>
    </source>
</evidence>
<reference evidence="3" key="1">
    <citation type="submission" date="2019-03" db="EMBL/GenBank/DDBJ databases">
        <title>Single cell metagenomics reveals metabolic interactions within the superorganism composed of flagellate Streblomastix strix and complex community of Bacteroidetes bacteria on its surface.</title>
        <authorList>
            <person name="Treitli S.C."/>
            <person name="Kolisko M."/>
            <person name="Husnik F."/>
            <person name="Keeling P."/>
            <person name="Hampl V."/>
        </authorList>
    </citation>
    <scope>NUCLEOTIDE SEQUENCE</scope>
    <source>
        <strain evidence="3">STM</strain>
    </source>
</reference>
<dbReference type="PANTHER" id="PTHR43479">
    <property type="entry name" value="ACREF/ENVCD OPERON REPRESSOR-RELATED"/>
    <property type="match status" value="1"/>
</dbReference>
<keyword evidence="1" id="KW-0238">DNA-binding</keyword>
<evidence type="ECO:0000256" key="1">
    <source>
        <dbReference type="ARBA" id="ARBA00023125"/>
    </source>
</evidence>
<dbReference type="InterPro" id="IPR001647">
    <property type="entry name" value="HTH_TetR"/>
</dbReference>
<evidence type="ECO:0000259" key="2">
    <source>
        <dbReference type="PROSITE" id="PS50977"/>
    </source>
</evidence>
<protein>
    <submittedName>
        <fullName evidence="3">HTH-type transcriptional regulator EthR</fullName>
    </submittedName>
</protein>
<dbReference type="InterPro" id="IPR050624">
    <property type="entry name" value="HTH-type_Tx_Regulator"/>
</dbReference>
<dbReference type="PRINTS" id="PR00455">
    <property type="entry name" value="HTHTETR"/>
</dbReference>
<dbReference type="EMBL" id="SNRY01002580">
    <property type="protein sequence ID" value="KAA6324398.1"/>
    <property type="molecule type" value="Genomic_DNA"/>
</dbReference>
<sequence length="204" mass="23786">MTEITDHHEHTIIETAKQLFVAKGYEKTCMCDIAATAGINRTTLHYYFRTKERMFQAVFGSIVQTIVPTLKSIFDENIPLLAKMDKALDEYISIFISNPYLPKFVIGEIQRDVNHLTDTARSLGFDTYLSEIMQNIYAGIEQEHLNKISIVLVFSTFYSQLIFPFLARDLIVALFYEDDKEFAEKFMQEWKVNVINQMRMLLEK</sequence>
<dbReference type="PROSITE" id="PS50977">
    <property type="entry name" value="HTH_TETR_2"/>
    <property type="match status" value="1"/>
</dbReference>
<organism evidence="3">
    <name type="scientific">termite gut metagenome</name>
    <dbReference type="NCBI Taxonomy" id="433724"/>
    <lineage>
        <taxon>unclassified sequences</taxon>
        <taxon>metagenomes</taxon>
        <taxon>organismal metagenomes</taxon>
    </lineage>
</organism>
<comment type="caution">
    <text evidence="3">The sequence shown here is derived from an EMBL/GenBank/DDBJ whole genome shotgun (WGS) entry which is preliminary data.</text>
</comment>
<dbReference type="GO" id="GO:0003677">
    <property type="term" value="F:DNA binding"/>
    <property type="evidence" value="ECO:0007669"/>
    <property type="project" value="UniProtKB-KW"/>
</dbReference>
<feature type="domain" description="HTH tetR-type" evidence="2">
    <location>
        <begin position="6"/>
        <end position="66"/>
    </location>
</feature>
<accession>A0A5J4QTJ4</accession>
<name>A0A5J4QTJ4_9ZZZZ</name>